<dbReference type="NCBIfam" id="NF033563">
    <property type="entry name" value="transpos_IS30"/>
    <property type="match status" value="1"/>
</dbReference>
<keyword evidence="1" id="KW-0812">Transmembrane</keyword>
<gene>
    <name evidence="3" type="ORF">FUT82_16815</name>
</gene>
<evidence type="ECO:0000313" key="4">
    <source>
        <dbReference type="Proteomes" id="UP000323594"/>
    </source>
</evidence>
<dbReference type="GO" id="GO:0015074">
    <property type="term" value="P:DNA integration"/>
    <property type="evidence" value="ECO:0007669"/>
    <property type="project" value="InterPro"/>
</dbReference>
<dbReference type="AlphaFoldDB" id="A0AAE6IWV5"/>
<proteinExistence type="predicted"/>
<dbReference type="InterPro" id="IPR051917">
    <property type="entry name" value="Transposase-Integrase"/>
</dbReference>
<sequence length="365" mass="42328">MFLAGSLEKLSIFLVFSHFFLFFAGKFLGAFFGVTAYYMGIYTLFSRLLIIPISNDSPQGTVPQIKNNKEVEVYYLDTGKTVYEKHRTNSKKSYKALECSKFLEFVHTKFTKDKWSLDAICGYAKRHKLFSEQILCTRTLYNYVDLGLLKIKSIDLPLKLRRKTSTKRIRKSKIKLGKSIEERPLEIENRSSFGNWEIDTIVPKKNKEEPALITITERKTRMEIILKIATKNSSSVNESLEKLLSKLENSTAIFKSITSDNGLEFANLTKLENSLVRDIYYCHPNNPQERGSNEKHNSLIRRFLPKGKSLLDYNENHYLKIMNSMNNLPRKILNYRTPIEVFVEELHKLGLMDTFGKIVQFDIAI</sequence>
<dbReference type="EMBL" id="CP042817">
    <property type="protein sequence ID" value="QEJ99491.1"/>
    <property type="molecule type" value="Genomic_DNA"/>
</dbReference>
<dbReference type="InterPro" id="IPR053392">
    <property type="entry name" value="Transposase_IS30-like"/>
</dbReference>
<dbReference type="GO" id="GO:0005829">
    <property type="term" value="C:cytosol"/>
    <property type="evidence" value="ECO:0007669"/>
    <property type="project" value="TreeGrafter"/>
</dbReference>
<feature type="domain" description="Integrase catalytic" evidence="2">
    <location>
        <begin position="180"/>
        <end position="346"/>
    </location>
</feature>
<accession>A0AAE6IWV5</accession>
<evidence type="ECO:0000259" key="2">
    <source>
        <dbReference type="PROSITE" id="PS50994"/>
    </source>
</evidence>
<dbReference type="PANTHER" id="PTHR10948">
    <property type="entry name" value="TRANSPOSASE"/>
    <property type="match status" value="1"/>
</dbReference>
<evidence type="ECO:0000313" key="3">
    <source>
        <dbReference type="EMBL" id="QEJ99491.1"/>
    </source>
</evidence>
<dbReference type="RefSeq" id="WP_148879383.1">
    <property type="nucleotide sequence ID" value="NZ_CP042813.1"/>
</dbReference>
<reference evidence="3 4" key="1">
    <citation type="submission" date="2019-08" db="EMBL/GenBank/DDBJ databases">
        <authorList>
            <person name="Kuhnert P."/>
        </authorList>
    </citation>
    <scope>NUCLEOTIDE SEQUENCE [LARGE SCALE GENOMIC DNA]</scope>
    <source>
        <strain evidence="3 4">B36.5</strain>
    </source>
</reference>
<dbReference type="PANTHER" id="PTHR10948:SF23">
    <property type="entry name" value="TRANSPOSASE INSI FOR INSERTION SEQUENCE ELEMENT IS30A-RELATED"/>
    <property type="match status" value="1"/>
</dbReference>
<dbReference type="InterPro" id="IPR036397">
    <property type="entry name" value="RNaseH_sf"/>
</dbReference>
<protein>
    <submittedName>
        <fullName evidence="3">IS30 family transposase</fullName>
    </submittedName>
</protein>
<name>A0AAE6IWV5_TREPH</name>
<dbReference type="GO" id="GO:0032196">
    <property type="term" value="P:transposition"/>
    <property type="evidence" value="ECO:0007669"/>
    <property type="project" value="TreeGrafter"/>
</dbReference>
<dbReference type="Proteomes" id="UP000323594">
    <property type="component" value="Chromosome"/>
</dbReference>
<feature type="transmembrane region" description="Helical" evidence="1">
    <location>
        <begin position="12"/>
        <end position="38"/>
    </location>
</feature>
<dbReference type="SUPFAM" id="SSF53098">
    <property type="entry name" value="Ribonuclease H-like"/>
    <property type="match status" value="1"/>
</dbReference>
<dbReference type="PROSITE" id="PS50994">
    <property type="entry name" value="INTEGRASE"/>
    <property type="match status" value="1"/>
</dbReference>
<dbReference type="GO" id="GO:0004803">
    <property type="term" value="F:transposase activity"/>
    <property type="evidence" value="ECO:0007669"/>
    <property type="project" value="TreeGrafter"/>
</dbReference>
<dbReference type="InterPro" id="IPR012337">
    <property type="entry name" value="RNaseH-like_sf"/>
</dbReference>
<dbReference type="InterPro" id="IPR001584">
    <property type="entry name" value="Integrase_cat-core"/>
</dbReference>
<organism evidence="3 4">
    <name type="scientific">Treponema phagedenis</name>
    <dbReference type="NCBI Taxonomy" id="162"/>
    <lineage>
        <taxon>Bacteria</taxon>
        <taxon>Pseudomonadati</taxon>
        <taxon>Spirochaetota</taxon>
        <taxon>Spirochaetia</taxon>
        <taxon>Spirochaetales</taxon>
        <taxon>Treponemataceae</taxon>
        <taxon>Treponema</taxon>
    </lineage>
</organism>
<keyword evidence="1" id="KW-1133">Transmembrane helix</keyword>
<evidence type="ECO:0000256" key="1">
    <source>
        <dbReference type="SAM" id="Phobius"/>
    </source>
</evidence>
<dbReference type="Gene3D" id="3.30.420.10">
    <property type="entry name" value="Ribonuclease H-like superfamily/Ribonuclease H"/>
    <property type="match status" value="1"/>
</dbReference>
<dbReference type="GO" id="GO:0003676">
    <property type="term" value="F:nucleic acid binding"/>
    <property type="evidence" value="ECO:0007669"/>
    <property type="project" value="InterPro"/>
</dbReference>
<keyword evidence="1" id="KW-0472">Membrane</keyword>